<reference evidence="2 3" key="1">
    <citation type="submission" date="2020-03" db="EMBL/GenBank/DDBJ databases">
        <title>Genome sequence of Toxoplasma gondii RH-88 strain.</title>
        <authorList>
            <person name="Lorenzi H.A."/>
            <person name="Venepally P."/>
            <person name="Rozenberg A."/>
            <person name="Sibley D."/>
        </authorList>
    </citation>
    <scope>NUCLEOTIDE SEQUENCE [LARGE SCALE GENOMIC DNA]</scope>
    <source>
        <strain evidence="2 3">RH-88</strain>
    </source>
</reference>
<feature type="compositionally biased region" description="Basic residues" evidence="1">
    <location>
        <begin position="11"/>
        <end position="22"/>
    </location>
</feature>
<comment type="caution">
    <text evidence="2">The sequence shown here is derived from an EMBL/GenBank/DDBJ whole genome shotgun (WGS) entry which is preliminary data.</text>
</comment>
<sequence length="119" mass="13788">MKQQEGEAERKRRFFSRQKKAFGRIQSEETELSVPRNLQEGERQRLCKRGSQPPRESSPLFSGEEAVQGCRGKRTKVPRCPRRATVARRRLVSDAGAPFVSWRGKTSRRSRRSSRKSEL</sequence>
<dbReference type="Proteomes" id="UP000557509">
    <property type="component" value="Unassembled WGS sequence"/>
</dbReference>
<accession>A0A7J6KGE7</accession>
<gene>
    <name evidence="2" type="ORF">TGRH88_002050</name>
</gene>
<evidence type="ECO:0000313" key="3">
    <source>
        <dbReference type="Proteomes" id="UP000557509"/>
    </source>
</evidence>
<protein>
    <submittedName>
        <fullName evidence="2">Uncharacterized protein</fullName>
    </submittedName>
</protein>
<feature type="region of interest" description="Disordered" evidence="1">
    <location>
        <begin position="1"/>
        <end position="73"/>
    </location>
</feature>
<evidence type="ECO:0000313" key="2">
    <source>
        <dbReference type="EMBL" id="KAF4645719.1"/>
    </source>
</evidence>
<feature type="compositionally biased region" description="Basic and acidic residues" evidence="1">
    <location>
        <begin position="1"/>
        <end position="10"/>
    </location>
</feature>
<keyword evidence="3" id="KW-1185">Reference proteome</keyword>
<dbReference type="EMBL" id="JAAUHK010000187">
    <property type="protein sequence ID" value="KAF4645719.1"/>
    <property type="molecule type" value="Genomic_DNA"/>
</dbReference>
<name>A0A7J6KGE7_TOXGO</name>
<dbReference type="AlphaFoldDB" id="A0A7J6KGE7"/>
<feature type="compositionally biased region" description="Basic residues" evidence="1">
    <location>
        <begin position="105"/>
        <end position="119"/>
    </location>
</feature>
<feature type="region of interest" description="Disordered" evidence="1">
    <location>
        <begin position="94"/>
        <end position="119"/>
    </location>
</feature>
<evidence type="ECO:0000256" key="1">
    <source>
        <dbReference type="SAM" id="MobiDB-lite"/>
    </source>
</evidence>
<proteinExistence type="predicted"/>
<organism evidence="2 3">
    <name type="scientific">Toxoplasma gondii</name>
    <dbReference type="NCBI Taxonomy" id="5811"/>
    <lineage>
        <taxon>Eukaryota</taxon>
        <taxon>Sar</taxon>
        <taxon>Alveolata</taxon>
        <taxon>Apicomplexa</taxon>
        <taxon>Conoidasida</taxon>
        <taxon>Coccidia</taxon>
        <taxon>Eucoccidiorida</taxon>
        <taxon>Eimeriorina</taxon>
        <taxon>Sarcocystidae</taxon>
        <taxon>Toxoplasma</taxon>
    </lineage>
</organism>